<evidence type="ECO:0008006" key="5">
    <source>
        <dbReference type="Google" id="ProtNLM"/>
    </source>
</evidence>
<protein>
    <recommendedName>
        <fullName evidence="5">Lipoprotein</fullName>
    </recommendedName>
</protein>
<gene>
    <name evidence="3" type="ORF">ACFPLB_04730</name>
</gene>
<feature type="region of interest" description="Disordered" evidence="1">
    <location>
        <begin position="183"/>
        <end position="233"/>
    </location>
</feature>
<proteinExistence type="predicted"/>
<evidence type="ECO:0000313" key="3">
    <source>
        <dbReference type="EMBL" id="MFC5385272.1"/>
    </source>
</evidence>
<evidence type="ECO:0000313" key="4">
    <source>
        <dbReference type="Proteomes" id="UP001596016"/>
    </source>
</evidence>
<feature type="compositionally biased region" description="Basic and acidic residues" evidence="1">
    <location>
        <begin position="186"/>
        <end position="197"/>
    </location>
</feature>
<dbReference type="EMBL" id="JBHSLL010000012">
    <property type="protein sequence ID" value="MFC5385272.1"/>
    <property type="molecule type" value="Genomic_DNA"/>
</dbReference>
<accession>A0ABW0GWK2</accession>
<evidence type="ECO:0000256" key="2">
    <source>
        <dbReference type="SAM" id="SignalP"/>
    </source>
</evidence>
<reference evidence="4" key="1">
    <citation type="journal article" date="2019" name="Int. J. Syst. Evol. Microbiol.">
        <title>The Global Catalogue of Microorganisms (GCM) 10K type strain sequencing project: providing services to taxonomists for standard genome sequencing and annotation.</title>
        <authorList>
            <consortium name="The Broad Institute Genomics Platform"/>
            <consortium name="The Broad Institute Genome Sequencing Center for Infectious Disease"/>
            <person name="Wu L."/>
            <person name="Ma J."/>
        </authorList>
    </citation>
    <scope>NUCLEOTIDE SEQUENCE [LARGE SCALE GENOMIC DNA]</scope>
    <source>
        <strain evidence="4">CGMCC 4.1415</strain>
    </source>
</reference>
<name>A0ABW0GWK2_9HYPH</name>
<feature type="compositionally biased region" description="Low complexity" evidence="1">
    <location>
        <begin position="205"/>
        <end position="222"/>
    </location>
</feature>
<feature type="signal peptide" evidence="2">
    <location>
        <begin position="1"/>
        <end position="17"/>
    </location>
</feature>
<evidence type="ECO:0000256" key="1">
    <source>
        <dbReference type="SAM" id="MobiDB-lite"/>
    </source>
</evidence>
<sequence length="233" mass="24569">MVVATSNFRFFTGFAFAGLMLVMAGCQSGSSDALSVQGRQGADASGEKILASELRAYCPTLTLREGTAYFNTYAKGGQDDPDKIVYQASISEVTRDCKRANGQLTMNVAAAGRIVPGPQATAGAITMPIRVVVTRGSEVLYSQLHQHKVQVSDTSSATQFVFNDANVTVPDPSARDYQVFVGYDEGPPKAKAQDKPRPVARRKTPAPAAARPAQAAPAAPAPSETTSASDIPR</sequence>
<keyword evidence="2" id="KW-0732">Signal</keyword>
<dbReference type="RefSeq" id="WP_378228190.1">
    <property type="nucleotide sequence ID" value="NZ_JBHSLL010000012.1"/>
</dbReference>
<feature type="compositionally biased region" description="Polar residues" evidence="1">
    <location>
        <begin position="223"/>
        <end position="233"/>
    </location>
</feature>
<comment type="caution">
    <text evidence="3">The sequence shown here is derived from an EMBL/GenBank/DDBJ whole genome shotgun (WGS) entry which is preliminary data.</text>
</comment>
<organism evidence="3 4">
    <name type="scientific">Aquamicrobium segne</name>
    <dbReference type="NCBI Taxonomy" id="469547"/>
    <lineage>
        <taxon>Bacteria</taxon>
        <taxon>Pseudomonadati</taxon>
        <taxon>Pseudomonadota</taxon>
        <taxon>Alphaproteobacteria</taxon>
        <taxon>Hyphomicrobiales</taxon>
        <taxon>Phyllobacteriaceae</taxon>
        <taxon>Aquamicrobium</taxon>
    </lineage>
</organism>
<feature type="chain" id="PRO_5045613977" description="Lipoprotein" evidence="2">
    <location>
        <begin position="18"/>
        <end position="233"/>
    </location>
</feature>
<keyword evidence="4" id="KW-1185">Reference proteome</keyword>
<dbReference type="Proteomes" id="UP001596016">
    <property type="component" value="Unassembled WGS sequence"/>
</dbReference>